<sequence length="35" mass="4064">MQRLERKESLHGVSLVFMGNRGVKRKRRPGKPCVI</sequence>
<organism evidence="1">
    <name type="scientific">Arundo donax</name>
    <name type="common">Giant reed</name>
    <name type="synonym">Donax arundinaceus</name>
    <dbReference type="NCBI Taxonomy" id="35708"/>
    <lineage>
        <taxon>Eukaryota</taxon>
        <taxon>Viridiplantae</taxon>
        <taxon>Streptophyta</taxon>
        <taxon>Embryophyta</taxon>
        <taxon>Tracheophyta</taxon>
        <taxon>Spermatophyta</taxon>
        <taxon>Magnoliopsida</taxon>
        <taxon>Liliopsida</taxon>
        <taxon>Poales</taxon>
        <taxon>Poaceae</taxon>
        <taxon>PACMAD clade</taxon>
        <taxon>Arundinoideae</taxon>
        <taxon>Arundineae</taxon>
        <taxon>Arundo</taxon>
    </lineage>
</organism>
<evidence type="ECO:0000313" key="1">
    <source>
        <dbReference type="EMBL" id="JAD55040.1"/>
    </source>
</evidence>
<reference evidence="1" key="1">
    <citation type="submission" date="2014-09" db="EMBL/GenBank/DDBJ databases">
        <authorList>
            <person name="Magalhaes I.L.F."/>
            <person name="Oliveira U."/>
            <person name="Santos F.R."/>
            <person name="Vidigal T.H.D.A."/>
            <person name="Brescovit A.D."/>
            <person name="Santos A.J."/>
        </authorList>
    </citation>
    <scope>NUCLEOTIDE SEQUENCE</scope>
    <source>
        <tissue evidence="1">Shoot tissue taken approximately 20 cm above the soil surface</tissue>
    </source>
</reference>
<dbReference type="AlphaFoldDB" id="A0A0A9B1J9"/>
<name>A0A0A9B1J9_ARUDO</name>
<accession>A0A0A9B1J9</accession>
<dbReference type="EMBL" id="GBRH01242855">
    <property type="protein sequence ID" value="JAD55040.1"/>
    <property type="molecule type" value="Transcribed_RNA"/>
</dbReference>
<protein>
    <submittedName>
        <fullName evidence="1">Uncharacterized protein</fullName>
    </submittedName>
</protein>
<reference evidence="1" key="2">
    <citation type="journal article" date="2015" name="Data Brief">
        <title>Shoot transcriptome of the giant reed, Arundo donax.</title>
        <authorList>
            <person name="Barrero R.A."/>
            <person name="Guerrero F.D."/>
            <person name="Moolhuijzen P."/>
            <person name="Goolsby J.A."/>
            <person name="Tidwell J."/>
            <person name="Bellgard S.E."/>
            <person name="Bellgard M.I."/>
        </authorList>
    </citation>
    <scope>NUCLEOTIDE SEQUENCE</scope>
    <source>
        <tissue evidence="1">Shoot tissue taken approximately 20 cm above the soil surface</tissue>
    </source>
</reference>
<proteinExistence type="predicted"/>